<protein>
    <submittedName>
        <fullName evidence="5">DNA-binding CsgD family transcriptional regulator</fullName>
    </submittedName>
</protein>
<evidence type="ECO:0000313" key="5">
    <source>
        <dbReference type="EMBL" id="MET4578730.1"/>
    </source>
</evidence>
<dbReference type="InterPro" id="IPR016032">
    <property type="entry name" value="Sig_transdc_resp-reg_C-effctor"/>
</dbReference>
<evidence type="ECO:0000259" key="4">
    <source>
        <dbReference type="PROSITE" id="PS50043"/>
    </source>
</evidence>
<evidence type="ECO:0000256" key="3">
    <source>
        <dbReference type="ARBA" id="ARBA00023163"/>
    </source>
</evidence>
<reference evidence="5 6" key="1">
    <citation type="submission" date="2024-06" db="EMBL/GenBank/DDBJ databases">
        <title>Sorghum-associated microbial communities from plants grown in Nebraska, USA.</title>
        <authorList>
            <person name="Schachtman D."/>
        </authorList>
    </citation>
    <scope>NUCLEOTIDE SEQUENCE [LARGE SCALE GENOMIC DNA]</scope>
    <source>
        <strain evidence="5 6">2709</strain>
    </source>
</reference>
<name>A0ABV2QDQ3_9BURK</name>
<dbReference type="Pfam" id="PF00196">
    <property type="entry name" value="GerE"/>
    <property type="match status" value="1"/>
</dbReference>
<accession>A0ABV2QDQ3</accession>
<feature type="domain" description="HTH luxR-type" evidence="4">
    <location>
        <begin position="191"/>
        <end position="256"/>
    </location>
</feature>
<proteinExistence type="predicted"/>
<evidence type="ECO:0000256" key="1">
    <source>
        <dbReference type="ARBA" id="ARBA00023015"/>
    </source>
</evidence>
<dbReference type="GO" id="GO:0003677">
    <property type="term" value="F:DNA binding"/>
    <property type="evidence" value="ECO:0007669"/>
    <property type="project" value="UniProtKB-KW"/>
</dbReference>
<dbReference type="EMBL" id="JBEPSH010000007">
    <property type="protein sequence ID" value="MET4578730.1"/>
    <property type="molecule type" value="Genomic_DNA"/>
</dbReference>
<dbReference type="RefSeq" id="WP_354446205.1">
    <property type="nucleotide sequence ID" value="NZ_JBEPSH010000007.1"/>
</dbReference>
<dbReference type="SMART" id="SM00421">
    <property type="entry name" value="HTH_LUXR"/>
    <property type="match status" value="1"/>
</dbReference>
<keyword evidence="6" id="KW-1185">Reference proteome</keyword>
<comment type="caution">
    <text evidence="5">The sequence shown here is derived from an EMBL/GenBank/DDBJ whole genome shotgun (WGS) entry which is preliminary data.</text>
</comment>
<keyword evidence="2 5" id="KW-0238">DNA-binding</keyword>
<dbReference type="PANTHER" id="PTHR44688:SF16">
    <property type="entry name" value="DNA-BINDING TRANSCRIPTIONAL ACTIVATOR DEVR_DOSR"/>
    <property type="match status" value="1"/>
</dbReference>
<keyword evidence="1" id="KW-0805">Transcription regulation</keyword>
<gene>
    <name evidence="5" type="ORF">ABIE13_003846</name>
</gene>
<organism evidence="5 6">
    <name type="scientific">Ottowia thiooxydans</name>
    <dbReference type="NCBI Taxonomy" id="219182"/>
    <lineage>
        <taxon>Bacteria</taxon>
        <taxon>Pseudomonadati</taxon>
        <taxon>Pseudomonadota</taxon>
        <taxon>Betaproteobacteria</taxon>
        <taxon>Burkholderiales</taxon>
        <taxon>Comamonadaceae</taxon>
        <taxon>Ottowia</taxon>
    </lineage>
</organism>
<dbReference type="Proteomes" id="UP001549320">
    <property type="component" value="Unassembled WGS sequence"/>
</dbReference>
<evidence type="ECO:0000313" key="6">
    <source>
        <dbReference type="Proteomes" id="UP001549320"/>
    </source>
</evidence>
<dbReference type="CDD" id="cd06170">
    <property type="entry name" value="LuxR_C_like"/>
    <property type="match status" value="1"/>
</dbReference>
<dbReference type="PANTHER" id="PTHR44688">
    <property type="entry name" value="DNA-BINDING TRANSCRIPTIONAL ACTIVATOR DEVR_DOSR"/>
    <property type="match status" value="1"/>
</dbReference>
<dbReference type="InterPro" id="IPR036388">
    <property type="entry name" value="WH-like_DNA-bd_sf"/>
</dbReference>
<dbReference type="Gene3D" id="1.10.10.10">
    <property type="entry name" value="Winged helix-like DNA-binding domain superfamily/Winged helix DNA-binding domain"/>
    <property type="match status" value="1"/>
</dbReference>
<dbReference type="PRINTS" id="PR00038">
    <property type="entry name" value="HTHLUXR"/>
</dbReference>
<keyword evidence="3" id="KW-0804">Transcription</keyword>
<dbReference type="InterPro" id="IPR000792">
    <property type="entry name" value="Tscrpt_reg_LuxR_C"/>
</dbReference>
<sequence>MSAHLNTTQTCAWGQLSEMAAGAIDADRLRESVGAPLLDLLGADTYASMVWCATEQRFRRTVSVDMDHERLHEWQRYYRHVDPLTMQFMARREPTVATQIVSRRELVRSEFFGDFLRPQRMHWGINVFFVYGGECLGDFRIWRSYRKGDFDDHDISRLKLIEPVILASLVRMRRAARPQSLDGRLQASTELPGLIPGLTSRQCEVARLLQHGAADKEIARQLGISYATVRFHIGHLMRKLKVASRTAAVVRLSQIC</sequence>
<evidence type="ECO:0000256" key="2">
    <source>
        <dbReference type="ARBA" id="ARBA00023125"/>
    </source>
</evidence>
<dbReference type="SUPFAM" id="SSF46894">
    <property type="entry name" value="C-terminal effector domain of the bipartite response regulators"/>
    <property type="match status" value="1"/>
</dbReference>
<dbReference type="PROSITE" id="PS50043">
    <property type="entry name" value="HTH_LUXR_2"/>
    <property type="match status" value="1"/>
</dbReference>